<feature type="region of interest" description="Disordered" evidence="2">
    <location>
        <begin position="516"/>
        <end position="554"/>
    </location>
</feature>
<feature type="compositionally biased region" description="Polar residues" evidence="2">
    <location>
        <begin position="362"/>
        <end position="376"/>
    </location>
</feature>
<feature type="compositionally biased region" description="Low complexity" evidence="2">
    <location>
        <begin position="9"/>
        <end position="21"/>
    </location>
</feature>
<feature type="region of interest" description="Disordered" evidence="2">
    <location>
        <begin position="440"/>
        <end position="469"/>
    </location>
</feature>
<feature type="compositionally biased region" description="Pro residues" evidence="2">
    <location>
        <begin position="139"/>
        <end position="149"/>
    </location>
</feature>
<feature type="compositionally biased region" description="Polar residues" evidence="2">
    <location>
        <begin position="261"/>
        <end position="276"/>
    </location>
</feature>
<evidence type="ECO:0000256" key="1">
    <source>
        <dbReference type="SAM" id="Coils"/>
    </source>
</evidence>
<proteinExistence type="predicted"/>
<feature type="region of interest" description="Disordered" evidence="2">
    <location>
        <begin position="138"/>
        <end position="300"/>
    </location>
</feature>
<feature type="region of interest" description="Disordered" evidence="2">
    <location>
        <begin position="319"/>
        <end position="426"/>
    </location>
</feature>
<feature type="compositionally biased region" description="Polar residues" evidence="2">
    <location>
        <begin position="236"/>
        <end position="245"/>
    </location>
</feature>
<gene>
    <name evidence="3" type="ORF">LSUE1_G003117</name>
</gene>
<evidence type="ECO:0000313" key="4">
    <source>
        <dbReference type="Proteomes" id="UP000469558"/>
    </source>
</evidence>
<feature type="compositionally biased region" description="Low complexity" evidence="2">
    <location>
        <begin position="101"/>
        <end position="115"/>
    </location>
</feature>
<feature type="compositionally biased region" description="Low complexity" evidence="2">
    <location>
        <begin position="35"/>
        <end position="46"/>
    </location>
</feature>
<keyword evidence="4" id="KW-1185">Reference proteome</keyword>
<comment type="caution">
    <text evidence="3">The sequence shown here is derived from an EMBL/GenBank/DDBJ whole genome shotgun (WGS) entry which is preliminary data.</text>
</comment>
<dbReference type="EMBL" id="QGMK01000295">
    <property type="protein sequence ID" value="TVY82617.1"/>
    <property type="molecule type" value="Genomic_DNA"/>
</dbReference>
<feature type="compositionally biased region" description="Polar residues" evidence="2">
    <location>
        <begin position="401"/>
        <end position="423"/>
    </location>
</feature>
<organism evidence="3 4">
    <name type="scientific">Lachnellula suecica</name>
    <dbReference type="NCBI Taxonomy" id="602035"/>
    <lineage>
        <taxon>Eukaryota</taxon>
        <taxon>Fungi</taxon>
        <taxon>Dikarya</taxon>
        <taxon>Ascomycota</taxon>
        <taxon>Pezizomycotina</taxon>
        <taxon>Leotiomycetes</taxon>
        <taxon>Helotiales</taxon>
        <taxon>Lachnaceae</taxon>
        <taxon>Lachnellula</taxon>
    </lineage>
</organism>
<dbReference type="AlphaFoldDB" id="A0A8T9CDM0"/>
<feature type="compositionally biased region" description="Low complexity" evidence="2">
    <location>
        <begin position="210"/>
        <end position="226"/>
    </location>
</feature>
<dbReference type="PANTHER" id="PTHR39472:SF1">
    <property type="entry name" value="EXPRESSED PROTEIN"/>
    <property type="match status" value="1"/>
</dbReference>
<feature type="compositionally biased region" description="Polar residues" evidence="2">
    <location>
        <begin position="516"/>
        <end position="529"/>
    </location>
</feature>
<protein>
    <submittedName>
        <fullName evidence="3">Uncharacterized protein</fullName>
    </submittedName>
</protein>
<keyword evidence="1" id="KW-0175">Coiled coil</keyword>
<feature type="region of interest" description="Disordered" evidence="2">
    <location>
        <begin position="1"/>
        <end position="118"/>
    </location>
</feature>
<dbReference type="OrthoDB" id="5230543at2759"/>
<dbReference type="PANTHER" id="PTHR39472">
    <property type="entry name" value="EXPRESSED PROTEIN"/>
    <property type="match status" value="1"/>
</dbReference>
<evidence type="ECO:0000256" key="2">
    <source>
        <dbReference type="SAM" id="MobiDB-lite"/>
    </source>
</evidence>
<dbReference type="Proteomes" id="UP000469558">
    <property type="component" value="Unassembled WGS sequence"/>
</dbReference>
<feature type="compositionally biased region" description="Basic and acidic residues" evidence="2">
    <location>
        <begin position="320"/>
        <end position="338"/>
    </location>
</feature>
<reference evidence="3 4" key="1">
    <citation type="submission" date="2018-05" db="EMBL/GenBank/DDBJ databases">
        <title>Genome sequencing and assembly of the regulated plant pathogen Lachnellula willkommii and related sister species for the development of diagnostic species identification markers.</title>
        <authorList>
            <person name="Giroux E."/>
            <person name="Bilodeau G."/>
        </authorList>
    </citation>
    <scope>NUCLEOTIDE SEQUENCE [LARGE SCALE GENOMIC DNA]</scope>
    <source>
        <strain evidence="3 4">CBS 268.59</strain>
    </source>
</reference>
<sequence length="801" mass="87392">MVDQGQERTSASTSTSSMTATKLEEDSIDSDSDTDSNSSVVTVVHSPLSEPSSAILKQPSSAPAAKKKASEALTSSSSFEVRPPATSASISTPVATARRGSTVSKSPESPSSSDSYFAGLGFDLRSVQNSAVFATASPVPLPVLGPQSPPQRQAPASIEQFPTFESQPIRPRPLPNQSFEPLPRRHRATSFAGIDPGIGGPPQSQPPPILQNRSSHFRSTSNSSTFVSGTPRDRSTTSTQHTNYSLPLPRVGEGSEPFPKLSSTASSHTPSVQDPTASPLAERRRTRGRSNAIRGENPLDVPITAPEYQLANLVRTINQENEKEAGETARRAAREAEVRASLQLSGGYTGGTFDRRPAPLPRSQTHRAATFSSRQPLPTPIEDPIDRSTTPTPRDYAAGPTSPQTTQFSPLETPRLSSGQFTRASALRSDIRQPNIRISGRTSSIPVPKSAPLATPLAEPSTGAPKTRANTLGFGDLQIWRIELPEVPTSVFESLFGDQERSFKSAITTKKMNFQSYGDSAQSGPSNPRQAPPSPSQGMNHQNGVNGGMNPGTALIGYPTPAGHQSDLNYVMSMVDELAGVLRMNQQLTANVVDKMGRVREKAKHLSLNNDELMAAAAGEMNDEGQNLDKEVSDLRKALEDAQYNRHENFKLAVHGAEILNDIAEKVHKFKATHEADTLAWHKNYRKQLADEREENLRLRNEMNDLKAGACRANGHIRDMRRYLTDNDERHELRVENHRLRTEKRFWKRLALPLIPDDDSEWSDDDDLIDSEEKKRLEAALREKERLAKEELDGEPGVGSA</sequence>
<evidence type="ECO:0000313" key="3">
    <source>
        <dbReference type="EMBL" id="TVY82617.1"/>
    </source>
</evidence>
<name>A0A8T9CDM0_9HELO</name>
<accession>A0A8T9CDM0</accession>
<feature type="coiled-coil region" evidence="1">
    <location>
        <begin position="682"/>
        <end position="709"/>
    </location>
</feature>